<evidence type="ECO:0000313" key="2">
    <source>
        <dbReference type="Proteomes" id="UP001055811"/>
    </source>
</evidence>
<organism evidence="1 2">
    <name type="scientific">Cichorium intybus</name>
    <name type="common">Chicory</name>
    <dbReference type="NCBI Taxonomy" id="13427"/>
    <lineage>
        <taxon>Eukaryota</taxon>
        <taxon>Viridiplantae</taxon>
        <taxon>Streptophyta</taxon>
        <taxon>Embryophyta</taxon>
        <taxon>Tracheophyta</taxon>
        <taxon>Spermatophyta</taxon>
        <taxon>Magnoliopsida</taxon>
        <taxon>eudicotyledons</taxon>
        <taxon>Gunneridae</taxon>
        <taxon>Pentapetalae</taxon>
        <taxon>asterids</taxon>
        <taxon>campanulids</taxon>
        <taxon>Asterales</taxon>
        <taxon>Asteraceae</taxon>
        <taxon>Cichorioideae</taxon>
        <taxon>Cichorieae</taxon>
        <taxon>Cichoriinae</taxon>
        <taxon>Cichorium</taxon>
    </lineage>
</organism>
<keyword evidence="2" id="KW-1185">Reference proteome</keyword>
<dbReference type="Proteomes" id="UP001055811">
    <property type="component" value="Linkage Group LG08"/>
</dbReference>
<accession>A0ACB8ZTN4</accession>
<reference evidence="1 2" key="2">
    <citation type="journal article" date="2022" name="Mol. Ecol. Resour.">
        <title>The genomes of chicory, endive, great burdock and yacon provide insights into Asteraceae paleo-polyploidization history and plant inulin production.</title>
        <authorList>
            <person name="Fan W."/>
            <person name="Wang S."/>
            <person name="Wang H."/>
            <person name="Wang A."/>
            <person name="Jiang F."/>
            <person name="Liu H."/>
            <person name="Zhao H."/>
            <person name="Xu D."/>
            <person name="Zhang Y."/>
        </authorList>
    </citation>
    <scope>NUCLEOTIDE SEQUENCE [LARGE SCALE GENOMIC DNA]</scope>
    <source>
        <strain evidence="2">cv. Punajuju</strain>
        <tissue evidence="1">Leaves</tissue>
    </source>
</reference>
<gene>
    <name evidence="1" type="ORF">L2E82_45485</name>
</gene>
<dbReference type="EMBL" id="CM042016">
    <property type="protein sequence ID" value="KAI3700846.1"/>
    <property type="molecule type" value="Genomic_DNA"/>
</dbReference>
<protein>
    <submittedName>
        <fullName evidence="1">Uncharacterized protein</fullName>
    </submittedName>
</protein>
<evidence type="ECO:0000313" key="1">
    <source>
        <dbReference type="EMBL" id="KAI3700846.1"/>
    </source>
</evidence>
<comment type="caution">
    <text evidence="1">The sequence shown here is derived from an EMBL/GenBank/DDBJ whole genome shotgun (WGS) entry which is preliminary data.</text>
</comment>
<sequence length="147" mass="17051">METERDDVDEGGGGCYVHQLRRMGSIKAVFMAFVTKGDGYPITSIAVAFACDQANWQKLDKLSSLFSHNFFKTNIKYSERFVIALRISSQFDPHFRAEFSLNKRKYKRAQLALGIGDEDLAREALKRRERNFRDWEAEIHRILQLIS</sequence>
<name>A0ACB8ZTN4_CICIN</name>
<reference evidence="2" key="1">
    <citation type="journal article" date="2022" name="Mol. Ecol. Resour.">
        <title>The genomes of chicory, endive, great burdock and yacon provide insights into Asteraceae palaeo-polyploidization history and plant inulin production.</title>
        <authorList>
            <person name="Fan W."/>
            <person name="Wang S."/>
            <person name="Wang H."/>
            <person name="Wang A."/>
            <person name="Jiang F."/>
            <person name="Liu H."/>
            <person name="Zhao H."/>
            <person name="Xu D."/>
            <person name="Zhang Y."/>
        </authorList>
    </citation>
    <scope>NUCLEOTIDE SEQUENCE [LARGE SCALE GENOMIC DNA]</scope>
    <source>
        <strain evidence="2">cv. Punajuju</strain>
    </source>
</reference>
<proteinExistence type="predicted"/>